<evidence type="ECO:0000313" key="2">
    <source>
        <dbReference type="Proteomes" id="UP000217790"/>
    </source>
</evidence>
<protein>
    <submittedName>
        <fullName evidence="1">Uncharacterized protein</fullName>
    </submittedName>
</protein>
<gene>
    <name evidence="1" type="ORF">ARMGADRAFT_1038923</name>
</gene>
<dbReference type="OrthoDB" id="3002131at2759"/>
<keyword evidence="2" id="KW-1185">Reference proteome</keyword>
<proteinExistence type="predicted"/>
<dbReference type="InParanoid" id="A0A2H3CJI0"/>
<sequence length="162" mass="18735">MFKLLRVTPEHAFHQGLHWDYFQGAASNAWFANLVDHYLFLCLARTWYPHILNFDILVNWCQPDVVNLINHVHPFLNFKSPFPGDLHFPGSQHLVIQSDSSPSLMATLYTSNLLFFQDLDKLPSVIEDAFQLLTRVGVYPIYLPAQLFSNVYTWPDLDIPST</sequence>
<dbReference type="EMBL" id="KZ293722">
    <property type="protein sequence ID" value="PBK82040.1"/>
    <property type="molecule type" value="Genomic_DNA"/>
</dbReference>
<evidence type="ECO:0000313" key="1">
    <source>
        <dbReference type="EMBL" id="PBK82040.1"/>
    </source>
</evidence>
<organism evidence="1 2">
    <name type="scientific">Armillaria gallica</name>
    <name type="common">Bulbous honey fungus</name>
    <name type="synonym">Armillaria bulbosa</name>
    <dbReference type="NCBI Taxonomy" id="47427"/>
    <lineage>
        <taxon>Eukaryota</taxon>
        <taxon>Fungi</taxon>
        <taxon>Dikarya</taxon>
        <taxon>Basidiomycota</taxon>
        <taxon>Agaricomycotina</taxon>
        <taxon>Agaricomycetes</taxon>
        <taxon>Agaricomycetidae</taxon>
        <taxon>Agaricales</taxon>
        <taxon>Marasmiineae</taxon>
        <taxon>Physalacriaceae</taxon>
        <taxon>Armillaria</taxon>
    </lineage>
</organism>
<dbReference type="Proteomes" id="UP000217790">
    <property type="component" value="Unassembled WGS sequence"/>
</dbReference>
<reference evidence="2" key="1">
    <citation type="journal article" date="2017" name="Nat. Ecol. Evol.">
        <title>Genome expansion and lineage-specific genetic innovations in the forest pathogenic fungi Armillaria.</title>
        <authorList>
            <person name="Sipos G."/>
            <person name="Prasanna A.N."/>
            <person name="Walter M.C."/>
            <person name="O'Connor E."/>
            <person name="Balint B."/>
            <person name="Krizsan K."/>
            <person name="Kiss B."/>
            <person name="Hess J."/>
            <person name="Varga T."/>
            <person name="Slot J."/>
            <person name="Riley R."/>
            <person name="Boka B."/>
            <person name="Rigling D."/>
            <person name="Barry K."/>
            <person name="Lee J."/>
            <person name="Mihaltcheva S."/>
            <person name="LaButti K."/>
            <person name="Lipzen A."/>
            <person name="Waldron R."/>
            <person name="Moloney N.M."/>
            <person name="Sperisen C."/>
            <person name="Kredics L."/>
            <person name="Vagvoelgyi C."/>
            <person name="Patrignani A."/>
            <person name="Fitzpatrick D."/>
            <person name="Nagy I."/>
            <person name="Doyle S."/>
            <person name="Anderson J.B."/>
            <person name="Grigoriev I.V."/>
            <person name="Gueldener U."/>
            <person name="Muensterkoetter M."/>
            <person name="Nagy L.G."/>
        </authorList>
    </citation>
    <scope>NUCLEOTIDE SEQUENCE [LARGE SCALE GENOMIC DNA]</scope>
    <source>
        <strain evidence="2">Ar21-2</strain>
    </source>
</reference>
<accession>A0A2H3CJI0</accession>
<name>A0A2H3CJI0_ARMGA</name>
<dbReference type="AlphaFoldDB" id="A0A2H3CJI0"/>